<gene>
    <name evidence="1" type="ORF">BES34_015905</name>
</gene>
<dbReference type="Proteomes" id="UP000094669">
    <property type="component" value="Unassembled WGS sequence"/>
</dbReference>
<protein>
    <submittedName>
        <fullName evidence="1">Uncharacterized protein</fullName>
    </submittedName>
</protein>
<proteinExistence type="predicted"/>
<keyword evidence="2" id="KW-1185">Reference proteome</keyword>
<evidence type="ECO:0000313" key="2">
    <source>
        <dbReference type="Proteomes" id="UP000094669"/>
    </source>
</evidence>
<accession>A0ABX4YFL7</accession>
<evidence type="ECO:0000313" key="1">
    <source>
        <dbReference type="EMBL" id="PNV74034.1"/>
    </source>
</evidence>
<reference evidence="1" key="1">
    <citation type="submission" date="2018-01" db="EMBL/GenBank/DDBJ databases">
        <title>Genomic characterization of Leptospira inadai serogroup Lyme isolated from captured rat in Brazil and comparative analysis with human reference strain.</title>
        <authorList>
            <person name="Moreno L.Z."/>
            <person name="Loureiro A.P."/>
            <person name="Miraglia F."/>
            <person name="Kremer F.S."/>
            <person name="Eslabao M.R."/>
            <person name="Dellagostin O.A."/>
            <person name="Lilenbaum W."/>
            <person name="Moreno A.M."/>
        </authorList>
    </citation>
    <scope>NUCLEOTIDE SEQUENCE [LARGE SCALE GENOMIC DNA]</scope>
    <source>
        <strain evidence="1">M34/99</strain>
    </source>
</reference>
<name>A0ABX4YFL7_9LEPT</name>
<dbReference type="EMBL" id="MCRM02000019">
    <property type="protein sequence ID" value="PNV74034.1"/>
    <property type="molecule type" value="Genomic_DNA"/>
</dbReference>
<comment type="caution">
    <text evidence="1">The sequence shown here is derived from an EMBL/GenBank/DDBJ whole genome shotgun (WGS) entry which is preliminary data.</text>
</comment>
<organism evidence="1 2">
    <name type="scientific">Leptospira inadai serovar Lyme</name>
    <dbReference type="NCBI Taxonomy" id="293084"/>
    <lineage>
        <taxon>Bacteria</taxon>
        <taxon>Pseudomonadati</taxon>
        <taxon>Spirochaetota</taxon>
        <taxon>Spirochaetia</taxon>
        <taxon>Leptospirales</taxon>
        <taxon>Leptospiraceae</taxon>
        <taxon>Leptospira</taxon>
    </lineage>
</organism>
<sequence length="92" mass="10618">MHHRYICQSDIFLLLKERFVQFRKTTKGWRSSASARYFTRGLPDVRSGKAEFGEAQEGHEGICSAAIIFSYAKFSSLTENTSPDFTGYKIWR</sequence>